<evidence type="ECO:0000313" key="2">
    <source>
        <dbReference type="EMBL" id="EZA58491.1"/>
    </source>
</evidence>
<reference evidence="2 3" key="1">
    <citation type="journal article" date="2014" name="Curr. Biol.">
        <title>The genome of the clonal raider ant Cerapachys biroi.</title>
        <authorList>
            <person name="Oxley P.R."/>
            <person name="Ji L."/>
            <person name="Fetter-Pruneda I."/>
            <person name="McKenzie S.K."/>
            <person name="Li C."/>
            <person name="Hu H."/>
            <person name="Zhang G."/>
            <person name="Kronauer D.J."/>
        </authorList>
    </citation>
    <scope>NUCLEOTIDE SEQUENCE [LARGE SCALE GENOMIC DNA]</scope>
</reference>
<dbReference type="Proteomes" id="UP000053097">
    <property type="component" value="Unassembled WGS sequence"/>
</dbReference>
<dbReference type="OrthoDB" id="7540217at2759"/>
<dbReference type="EMBL" id="KK107121">
    <property type="protein sequence ID" value="EZA58491.1"/>
    <property type="molecule type" value="Genomic_DNA"/>
</dbReference>
<protein>
    <submittedName>
        <fullName evidence="2">Uncharacterized protein</fullName>
    </submittedName>
</protein>
<sequence length="101" mass="11671">MAAMLKPSAEYNRRAAIIEGLRAGRSATEIIRFFEYPRSTVYDVVANYTASEQSNESSSMPAKKNHSKERSARTPAVVERAQAFFWRIQGNRCENWRRLWV</sequence>
<gene>
    <name evidence="2" type="ORF">X777_01112</name>
</gene>
<evidence type="ECO:0000256" key="1">
    <source>
        <dbReference type="SAM" id="MobiDB-lite"/>
    </source>
</evidence>
<feature type="compositionally biased region" description="Polar residues" evidence="1">
    <location>
        <begin position="51"/>
        <end position="60"/>
    </location>
</feature>
<dbReference type="AlphaFoldDB" id="A0A026WS42"/>
<proteinExistence type="predicted"/>
<organism evidence="2 3">
    <name type="scientific">Ooceraea biroi</name>
    <name type="common">Clonal raider ant</name>
    <name type="synonym">Cerapachys biroi</name>
    <dbReference type="NCBI Taxonomy" id="2015173"/>
    <lineage>
        <taxon>Eukaryota</taxon>
        <taxon>Metazoa</taxon>
        <taxon>Ecdysozoa</taxon>
        <taxon>Arthropoda</taxon>
        <taxon>Hexapoda</taxon>
        <taxon>Insecta</taxon>
        <taxon>Pterygota</taxon>
        <taxon>Neoptera</taxon>
        <taxon>Endopterygota</taxon>
        <taxon>Hymenoptera</taxon>
        <taxon>Apocrita</taxon>
        <taxon>Aculeata</taxon>
        <taxon>Formicoidea</taxon>
        <taxon>Formicidae</taxon>
        <taxon>Dorylinae</taxon>
        <taxon>Ooceraea</taxon>
    </lineage>
</organism>
<name>A0A026WS42_OOCBI</name>
<evidence type="ECO:0000313" key="3">
    <source>
        <dbReference type="Proteomes" id="UP000053097"/>
    </source>
</evidence>
<keyword evidence="3" id="KW-1185">Reference proteome</keyword>
<accession>A0A026WS42</accession>
<feature type="region of interest" description="Disordered" evidence="1">
    <location>
        <begin position="51"/>
        <end position="75"/>
    </location>
</feature>